<organism evidence="1 2">
    <name type="scientific">Cuscuta europaea</name>
    <name type="common">European dodder</name>
    <dbReference type="NCBI Taxonomy" id="41803"/>
    <lineage>
        <taxon>Eukaryota</taxon>
        <taxon>Viridiplantae</taxon>
        <taxon>Streptophyta</taxon>
        <taxon>Embryophyta</taxon>
        <taxon>Tracheophyta</taxon>
        <taxon>Spermatophyta</taxon>
        <taxon>Magnoliopsida</taxon>
        <taxon>eudicotyledons</taxon>
        <taxon>Gunneridae</taxon>
        <taxon>Pentapetalae</taxon>
        <taxon>asterids</taxon>
        <taxon>lamiids</taxon>
        <taxon>Solanales</taxon>
        <taxon>Convolvulaceae</taxon>
        <taxon>Cuscuteae</taxon>
        <taxon>Cuscuta</taxon>
        <taxon>Cuscuta subgen. Cuscuta</taxon>
    </lineage>
</organism>
<sequence length="91" mass="10359">MPVNNRSKVFTLLVQQYSSQQIIESHMFNNPALGRDHPRRLTSNGEIGINVFHLQGHRMVLNLSLRANHFVSVGEIARIDLQKGRLENNIA</sequence>
<protein>
    <submittedName>
        <fullName evidence="1">Uncharacterized protein</fullName>
    </submittedName>
</protein>
<dbReference type="Proteomes" id="UP001152484">
    <property type="component" value="Unassembled WGS sequence"/>
</dbReference>
<evidence type="ECO:0000313" key="2">
    <source>
        <dbReference type="Proteomes" id="UP001152484"/>
    </source>
</evidence>
<name>A0A9P0ZP53_CUSEU</name>
<dbReference type="EMBL" id="CAMAPE010000053">
    <property type="protein sequence ID" value="CAH9109729.1"/>
    <property type="molecule type" value="Genomic_DNA"/>
</dbReference>
<dbReference type="AlphaFoldDB" id="A0A9P0ZP53"/>
<evidence type="ECO:0000313" key="1">
    <source>
        <dbReference type="EMBL" id="CAH9109729.1"/>
    </source>
</evidence>
<proteinExistence type="predicted"/>
<accession>A0A9P0ZP53</accession>
<reference evidence="1" key="1">
    <citation type="submission" date="2022-07" db="EMBL/GenBank/DDBJ databases">
        <authorList>
            <person name="Macas J."/>
            <person name="Novak P."/>
            <person name="Neumann P."/>
        </authorList>
    </citation>
    <scope>NUCLEOTIDE SEQUENCE</scope>
</reference>
<gene>
    <name evidence="1" type="ORF">CEURO_LOCUS18554</name>
</gene>
<comment type="caution">
    <text evidence="1">The sequence shown here is derived from an EMBL/GenBank/DDBJ whole genome shotgun (WGS) entry which is preliminary data.</text>
</comment>
<keyword evidence="2" id="KW-1185">Reference proteome</keyword>